<evidence type="ECO:0000313" key="1">
    <source>
        <dbReference type="EMBL" id="MQA18801.1"/>
    </source>
</evidence>
<name>A0A843S996_9BURK</name>
<keyword evidence="2" id="KW-1185">Reference proteome</keyword>
<protein>
    <submittedName>
        <fullName evidence="1">Uncharacterized protein</fullName>
    </submittedName>
</protein>
<dbReference type="Proteomes" id="UP000444318">
    <property type="component" value="Unassembled WGS sequence"/>
</dbReference>
<evidence type="ECO:0000313" key="2">
    <source>
        <dbReference type="Proteomes" id="UP000444318"/>
    </source>
</evidence>
<sequence length="89" mass="10166">MNDSSLKEDVVQYLREKWVSLEEFTVLRLIDSQISRFESDAISIKVLTREDFLSMIVKDALSKFEGLSVQFEPVDLATAEEANELLTHG</sequence>
<comment type="caution">
    <text evidence="1">The sequence shown here is derived from an EMBL/GenBank/DDBJ whole genome shotgun (WGS) entry which is preliminary data.</text>
</comment>
<gene>
    <name evidence="1" type="ORF">GEV01_04660</name>
</gene>
<proteinExistence type="predicted"/>
<dbReference type="EMBL" id="WHUF01000001">
    <property type="protein sequence ID" value="MQA18801.1"/>
    <property type="molecule type" value="Genomic_DNA"/>
</dbReference>
<dbReference type="AlphaFoldDB" id="A0A843S996"/>
<organism evidence="1 2">
    <name type="scientific">Rugamonas rivuli</name>
    <dbReference type="NCBI Taxonomy" id="2743358"/>
    <lineage>
        <taxon>Bacteria</taxon>
        <taxon>Pseudomonadati</taxon>
        <taxon>Pseudomonadota</taxon>
        <taxon>Betaproteobacteria</taxon>
        <taxon>Burkholderiales</taxon>
        <taxon>Oxalobacteraceae</taxon>
        <taxon>Telluria group</taxon>
        <taxon>Rugamonas</taxon>
    </lineage>
</organism>
<reference evidence="1 2" key="1">
    <citation type="submission" date="2019-10" db="EMBL/GenBank/DDBJ databases">
        <title>Two novel species isolated from a subtropical stream in China.</title>
        <authorList>
            <person name="Lu H."/>
        </authorList>
    </citation>
    <scope>NUCLEOTIDE SEQUENCE [LARGE SCALE GENOMIC DNA]</scope>
    <source>
        <strain evidence="1 2">FT103W</strain>
    </source>
</reference>
<accession>A0A843S996</accession>